<keyword evidence="7" id="KW-0186">Copper</keyword>
<feature type="transmembrane region" description="Helical" evidence="9">
    <location>
        <begin position="139"/>
        <end position="161"/>
    </location>
</feature>
<accession>A0ABW7AU89</accession>
<dbReference type="InterPro" id="IPR007348">
    <property type="entry name" value="CopC_dom"/>
</dbReference>
<keyword evidence="4" id="KW-0479">Metal-binding</keyword>
<dbReference type="Pfam" id="PF05425">
    <property type="entry name" value="CopD"/>
    <property type="match status" value="1"/>
</dbReference>
<evidence type="ECO:0000259" key="12">
    <source>
        <dbReference type="Pfam" id="PF05425"/>
    </source>
</evidence>
<proteinExistence type="predicted"/>
<dbReference type="PANTHER" id="PTHR34820:SF4">
    <property type="entry name" value="INNER MEMBRANE PROTEIN YEBZ"/>
    <property type="match status" value="1"/>
</dbReference>
<evidence type="ECO:0000256" key="10">
    <source>
        <dbReference type="SAM" id="SignalP"/>
    </source>
</evidence>
<dbReference type="Gene3D" id="2.60.40.1220">
    <property type="match status" value="1"/>
</dbReference>
<feature type="domain" description="Copper resistance protein D" evidence="12">
    <location>
        <begin position="325"/>
        <end position="419"/>
    </location>
</feature>
<keyword evidence="3 9" id="KW-0812">Transmembrane</keyword>
<evidence type="ECO:0000259" key="11">
    <source>
        <dbReference type="Pfam" id="PF04234"/>
    </source>
</evidence>
<feature type="transmembrane region" description="Helical" evidence="9">
    <location>
        <begin position="195"/>
        <end position="213"/>
    </location>
</feature>
<feature type="signal peptide" evidence="10">
    <location>
        <begin position="1"/>
        <end position="28"/>
    </location>
</feature>
<comment type="subcellular location">
    <subcellularLocation>
        <location evidence="1">Cell membrane</location>
        <topology evidence="1">Multi-pass membrane protein</topology>
    </subcellularLocation>
</comment>
<dbReference type="RefSeq" id="WP_393177297.1">
    <property type="nucleotide sequence ID" value="NZ_JBICRM010000063.1"/>
</dbReference>
<dbReference type="PANTHER" id="PTHR34820">
    <property type="entry name" value="INNER MEMBRANE PROTEIN YEBZ"/>
    <property type="match status" value="1"/>
</dbReference>
<dbReference type="SUPFAM" id="SSF81296">
    <property type="entry name" value="E set domains"/>
    <property type="match status" value="1"/>
</dbReference>
<evidence type="ECO:0000256" key="4">
    <source>
        <dbReference type="ARBA" id="ARBA00022723"/>
    </source>
</evidence>
<evidence type="ECO:0000256" key="2">
    <source>
        <dbReference type="ARBA" id="ARBA00022475"/>
    </source>
</evidence>
<feature type="transmembrane region" description="Helical" evidence="9">
    <location>
        <begin position="233"/>
        <end position="254"/>
    </location>
</feature>
<dbReference type="Pfam" id="PF04234">
    <property type="entry name" value="CopC"/>
    <property type="match status" value="1"/>
</dbReference>
<feature type="transmembrane region" description="Helical" evidence="9">
    <location>
        <begin position="364"/>
        <end position="383"/>
    </location>
</feature>
<feature type="transmembrane region" description="Helical" evidence="9">
    <location>
        <begin position="261"/>
        <end position="280"/>
    </location>
</feature>
<dbReference type="InterPro" id="IPR014755">
    <property type="entry name" value="Cu-Rt/internalin_Ig-like"/>
</dbReference>
<dbReference type="EMBL" id="JBICRM010000063">
    <property type="protein sequence ID" value="MFG1710971.1"/>
    <property type="molecule type" value="Genomic_DNA"/>
</dbReference>
<evidence type="ECO:0000256" key="9">
    <source>
        <dbReference type="SAM" id="Phobius"/>
    </source>
</evidence>
<dbReference type="InterPro" id="IPR014756">
    <property type="entry name" value="Ig_E-set"/>
</dbReference>
<protein>
    <submittedName>
        <fullName evidence="13">Copper resistance protein CopC</fullName>
    </submittedName>
</protein>
<gene>
    <name evidence="13" type="ORF">ACFLIM_48210</name>
</gene>
<organism evidence="13 14">
    <name type="scientific">Nonomuraea marmarensis</name>
    <dbReference type="NCBI Taxonomy" id="3351344"/>
    <lineage>
        <taxon>Bacteria</taxon>
        <taxon>Bacillati</taxon>
        <taxon>Actinomycetota</taxon>
        <taxon>Actinomycetes</taxon>
        <taxon>Streptosporangiales</taxon>
        <taxon>Streptosporangiaceae</taxon>
        <taxon>Nonomuraea</taxon>
    </lineage>
</organism>
<keyword evidence="8 9" id="KW-0472">Membrane</keyword>
<feature type="domain" description="CopC" evidence="11">
    <location>
        <begin position="29"/>
        <end position="121"/>
    </location>
</feature>
<evidence type="ECO:0000313" key="14">
    <source>
        <dbReference type="Proteomes" id="UP001603978"/>
    </source>
</evidence>
<feature type="transmembrane region" description="Helical" evidence="9">
    <location>
        <begin position="404"/>
        <end position="422"/>
    </location>
</feature>
<feature type="transmembrane region" description="Helical" evidence="9">
    <location>
        <begin position="292"/>
        <end position="314"/>
    </location>
</feature>
<reference evidence="13 14" key="1">
    <citation type="submission" date="2024-10" db="EMBL/GenBank/DDBJ databases">
        <authorList>
            <person name="Topkara A.R."/>
            <person name="Saygin H."/>
        </authorList>
    </citation>
    <scope>NUCLEOTIDE SEQUENCE [LARGE SCALE GENOMIC DNA]</scope>
    <source>
        <strain evidence="13 14">M3C6</strain>
    </source>
</reference>
<evidence type="ECO:0000256" key="1">
    <source>
        <dbReference type="ARBA" id="ARBA00004651"/>
    </source>
</evidence>
<evidence type="ECO:0000256" key="8">
    <source>
        <dbReference type="ARBA" id="ARBA00023136"/>
    </source>
</evidence>
<name>A0ABW7AU89_9ACTN</name>
<evidence type="ECO:0000313" key="13">
    <source>
        <dbReference type="EMBL" id="MFG1710971.1"/>
    </source>
</evidence>
<dbReference type="InterPro" id="IPR008457">
    <property type="entry name" value="Cu-R_CopD_dom"/>
</dbReference>
<evidence type="ECO:0000256" key="3">
    <source>
        <dbReference type="ARBA" id="ARBA00022692"/>
    </source>
</evidence>
<evidence type="ECO:0000256" key="5">
    <source>
        <dbReference type="ARBA" id="ARBA00022729"/>
    </source>
</evidence>
<evidence type="ECO:0000256" key="7">
    <source>
        <dbReference type="ARBA" id="ARBA00023008"/>
    </source>
</evidence>
<dbReference type="InterPro" id="IPR032694">
    <property type="entry name" value="CopC/D"/>
</dbReference>
<keyword evidence="6 9" id="KW-1133">Transmembrane helix</keyword>
<evidence type="ECO:0000256" key="6">
    <source>
        <dbReference type="ARBA" id="ARBA00022989"/>
    </source>
</evidence>
<feature type="chain" id="PRO_5046520161" evidence="10">
    <location>
        <begin position="29"/>
        <end position="656"/>
    </location>
</feature>
<comment type="caution">
    <text evidence="13">The sequence shown here is derived from an EMBL/GenBank/DDBJ whole genome shotgun (WGS) entry which is preliminary data.</text>
</comment>
<sequence length="656" mass="68270">MRTLIVRLAIMIAVAVAGLLATALPAAAHPTLVATLPEAGYSVSESPEEIGLVFDEPVTVNKFVVEGQARGQISTTAVQRTRDGKVLVRPTAPLPAGRYTVRWQITAQDGDVVDSAFGFGVGVGVAAAQTQQQASTPGLGAAAVLRWALFAGLALALGGLAGDSLVRRLAQPTEPPEGRSGSKITTPDIAAPRPLIIVGCLLGLAASLGLGLHQIGGGQLVTGLAMLSPERLIASPAGLVIAVELAAFAAAVMAALSPARFLAALPLAVIVIVEGERSHLMAAAGGLGGFTIAVHLAAVALWIGALLHVARAAWAWRSHPARARAVLVAYAWLAIVVYAVVVVTGVVAALWILPSLGALVTTDYGWTLLTKLALVAVATGLALTARRRLTRPAEVSRIAVTARVEAVVLVAVLAASGLLTALPPPADPERGLPYPPPMAGPTIRLGALTGQVTAAIVAGEGRLEVRLRVPEWDPARDEGFTVRGALTAPDGTRQDLLLTPCGSGCFAGPSRWRTGVNTVELAITTDRWRGGSARFAVPWPARTARDLFDQARATLAAERSVTFVETVSSDTGRAAGFSKQLRMSGAELLGKQPYRAGVISEPVVLERTGDKTVLAFAISAESIYVRMTVDSRGRILREDMTTPNHQITRAFRPTEG</sequence>
<keyword evidence="2" id="KW-1003">Cell membrane</keyword>
<keyword evidence="5 10" id="KW-0732">Signal</keyword>
<feature type="transmembrane region" description="Helical" evidence="9">
    <location>
        <begin position="326"/>
        <end position="352"/>
    </location>
</feature>
<dbReference type="Proteomes" id="UP001603978">
    <property type="component" value="Unassembled WGS sequence"/>
</dbReference>
<keyword evidence="14" id="KW-1185">Reference proteome</keyword>